<dbReference type="PROSITE" id="PS50238">
    <property type="entry name" value="RHOGAP"/>
    <property type="match status" value="1"/>
</dbReference>
<evidence type="ECO:0000256" key="2">
    <source>
        <dbReference type="SAM" id="Coils"/>
    </source>
</evidence>
<dbReference type="Proteomes" id="UP001164286">
    <property type="component" value="Unassembled WGS sequence"/>
</dbReference>
<feature type="domain" description="PX" evidence="5">
    <location>
        <begin position="416"/>
        <end position="538"/>
    </location>
</feature>
<dbReference type="GO" id="GO:0005737">
    <property type="term" value="C:cytoplasm"/>
    <property type="evidence" value="ECO:0007669"/>
    <property type="project" value="TreeGrafter"/>
</dbReference>
<dbReference type="PROSITE" id="PS50195">
    <property type="entry name" value="PX"/>
    <property type="match status" value="1"/>
</dbReference>
<dbReference type="PANTHER" id="PTHR23176">
    <property type="entry name" value="RHO/RAC/CDC GTPASE-ACTIVATING PROTEIN"/>
    <property type="match status" value="1"/>
</dbReference>
<feature type="compositionally biased region" description="Pro residues" evidence="3">
    <location>
        <begin position="657"/>
        <end position="675"/>
    </location>
</feature>
<dbReference type="CDD" id="cd06093">
    <property type="entry name" value="PX_domain"/>
    <property type="match status" value="1"/>
</dbReference>
<feature type="compositionally biased region" description="Low complexity" evidence="3">
    <location>
        <begin position="807"/>
        <end position="817"/>
    </location>
</feature>
<dbReference type="InterPro" id="IPR001849">
    <property type="entry name" value="PH_domain"/>
</dbReference>
<dbReference type="AlphaFoldDB" id="A0AA38HB22"/>
<evidence type="ECO:0000256" key="3">
    <source>
        <dbReference type="SAM" id="MobiDB-lite"/>
    </source>
</evidence>
<dbReference type="GO" id="GO:0005096">
    <property type="term" value="F:GTPase activator activity"/>
    <property type="evidence" value="ECO:0007669"/>
    <property type="project" value="UniProtKB-KW"/>
</dbReference>
<gene>
    <name evidence="7" type="ORF">MKK02DRAFT_25847</name>
</gene>
<dbReference type="Gene3D" id="3.30.1520.10">
    <property type="entry name" value="Phox-like domain"/>
    <property type="match status" value="1"/>
</dbReference>
<dbReference type="GO" id="GO:0007165">
    <property type="term" value="P:signal transduction"/>
    <property type="evidence" value="ECO:0007669"/>
    <property type="project" value="InterPro"/>
</dbReference>
<keyword evidence="2" id="KW-0175">Coiled coil</keyword>
<feature type="compositionally biased region" description="Low complexity" evidence="3">
    <location>
        <begin position="396"/>
        <end position="410"/>
    </location>
</feature>
<feature type="coiled-coil region" evidence="2">
    <location>
        <begin position="75"/>
        <end position="127"/>
    </location>
</feature>
<keyword evidence="8" id="KW-1185">Reference proteome</keyword>
<evidence type="ECO:0000259" key="4">
    <source>
        <dbReference type="PROSITE" id="PS50003"/>
    </source>
</evidence>
<dbReference type="InterPro" id="IPR008936">
    <property type="entry name" value="Rho_GTPase_activation_prot"/>
</dbReference>
<proteinExistence type="predicted"/>
<dbReference type="SUPFAM" id="SSF64268">
    <property type="entry name" value="PX domain"/>
    <property type="match status" value="1"/>
</dbReference>
<dbReference type="GeneID" id="77726303"/>
<dbReference type="Pfam" id="PF00620">
    <property type="entry name" value="RhoGAP"/>
    <property type="match status" value="1"/>
</dbReference>
<dbReference type="InterPro" id="IPR036871">
    <property type="entry name" value="PX_dom_sf"/>
</dbReference>
<feature type="compositionally biased region" description="Low complexity" evidence="3">
    <location>
        <begin position="264"/>
        <end position="277"/>
    </location>
</feature>
<dbReference type="Pfam" id="PF00787">
    <property type="entry name" value="PX"/>
    <property type="match status" value="1"/>
</dbReference>
<dbReference type="RefSeq" id="XP_052945976.1">
    <property type="nucleotide sequence ID" value="XM_053087102.1"/>
</dbReference>
<feature type="compositionally biased region" description="Low complexity" evidence="3">
    <location>
        <begin position="184"/>
        <end position="205"/>
    </location>
</feature>
<dbReference type="Pfam" id="PF00169">
    <property type="entry name" value="PH"/>
    <property type="match status" value="1"/>
</dbReference>
<dbReference type="SUPFAM" id="SSF48350">
    <property type="entry name" value="GTPase activation domain, GAP"/>
    <property type="match status" value="1"/>
</dbReference>
<feature type="region of interest" description="Disordered" evidence="3">
    <location>
        <begin position="233"/>
        <end position="410"/>
    </location>
</feature>
<dbReference type="SUPFAM" id="SSF50729">
    <property type="entry name" value="PH domain-like"/>
    <property type="match status" value="1"/>
</dbReference>
<feature type="compositionally biased region" description="Gly residues" evidence="3">
    <location>
        <begin position="1086"/>
        <end position="1102"/>
    </location>
</feature>
<organism evidence="7 8">
    <name type="scientific">Dioszegia hungarica</name>
    <dbReference type="NCBI Taxonomy" id="4972"/>
    <lineage>
        <taxon>Eukaryota</taxon>
        <taxon>Fungi</taxon>
        <taxon>Dikarya</taxon>
        <taxon>Basidiomycota</taxon>
        <taxon>Agaricomycotina</taxon>
        <taxon>Tremellomycetes</taxon>
        <taxon>Tremellales</taxon>
        <taxon>Bulleribasidiaceae</taxon>
        <taxon>Dioszegia</taxon>
    </lineage>
</organism>
<accession>A0AA38HB22</accession>
<dbReference type="Gene3D" id="2.30.29.30">
    <property type="entry name" value="Pleckstrin-homology domain (PH domain)/Phosphotyrosine-binding domain (PTB)"/>
    <property type="match status" value="1"/>
</dbReference>
<dbReference type="GO" id="GO:0035091">
    <property type="term" value="F:phosphatidylinositol binding"/>
    <property type="evidence" value="ECO:0007669"/>
    <property type="project" value="InterPro"/>
</dbReference>
<dbReference type="SMART" id="SM00233">
    <property type="entry name" value="PH"/>
    <property type="match status" value="1"/>
</dbReference>
<feature type="domain" description="PH" evidence="4">
    <location>
        <begin position="542"/>
        <end position="646"/>
    </location>
</feature>
<keyword evidence="1" id="KW-0343">GTPase activation</keyword>
<evidence type="ECO:0000259" key="5">
    <source>
        <dbReference type="PROSITE" id="PS50195"/>
    </source>
</evidence>
<dbReference type="Gene3D" id="1.10.555.10">
    <property type="entry name" value="Rho GTPase activation protein"/>
    <property type="match status" value="1"/>
</dbReference>
<sequence length="1138" mass="121026">MATMTASPIPPHLAANSASVQTTPRPSRARPSPQPSPAQSVPSPRQGSPRSSSPRGQPSGGLDLEAILRSNGGDAERALEQVVAERNTLQQQNSQLWKLIEKQRAQCTHLVQDNERLRSDRERANQRLVAGGLEPINGKRIPHSSSSVGLGLRADILPPSMKRNNSDRDERIVAQIGTASLQVPSADSSAPSSPLEAPASLLPSPMADNKLRRESRMAFAPEVRSFLSLAESPRAGSHQVPPVPHRSVSVPTPAPAMEITENNPSPGSAYSPSPAAGTKEESREVAEAPSSSKQLATMAEVDEEPAETAEVDLSSPISEGRDGASQPPARQSSLHRRAGGREEVPRGAADSARQAPLATPPIQSSEPRRSHDSQRGSEESTPRQSVDVRPSVESMASATSRPSRPLPRLSPALLSHTRLSIPHTTVYPNTSGRDVLCFIVAITVRPPNAAPVTWNVAKLFSAFIDVDTKIRAKSGKRSKDWKSMVAPLPEGKAWKDFAPSKIDQRKTALEAYLQSLLSAPLSDKSDLCEFLSTDPVQAKVFSNRKEGYLTKKAKSFGGWRTRYFVLDGSVLECYENRGGPHHSSIVITNAQIGRQNRASELAEDRESRHAFLIIEQSRKGPQRHILCAESDMERDSWIEALVKHVDPDSTPLIHVASPPPPAQIHLSAPPPPAPAPSQGHPSNGGPASGLNRQRSNSRKGSRDVTVTAAQPMASMPAGSSKFGGAPSPSMFNSMEHQRLANGNGAANGGGGSPSFPSSLASQPSSSGSTGSGFSHPPPPQRTEPPLHSSTSTPADPPLRPKRQSMIPSRSSASSHSSGPPPSHSAAYLSKLSADGLNAPPGLPSAGGPTADKDRERKAKSGRFWPSFGKGAPTSSDKIATKPVFGVPLSDSLAIASVASLPAIVFRCIEWLEAKRAEDEEGIYRLSGSSAVIKGLKDRFDVEGDVNLLLVDEHWDPHAVAGLLKGFLRELPTSLLTRELHPRFLAVMDLIDSSARVAELSRLVSELPPPNYALLRALTAHLILIVKHATTNKMTLRNIGIVFSPTLGIPAGIFSELVSHFGAIFDDEPEEEDPVVHISGAEDAGAMGDGPVGEDGAGLGGEETVGRKRNSMLYQQGGADAMLGLGGRALDPGQSYSFP</sequence>
<feature type="region of interest" description="Disordered" evidence="3">
    <location>
        <begin position="1"/>
        <end position="67"/>
    </location>
</feature>
<evidence type="ECO:0000259" key="6">
    <source>
        <dbReference type="PROSITE" id="PS50238"/>
    </source>
</evidence>
<dbReference type="PROSITE" id="PS50003">
    <property type="entry name" value="PH_DOMAIN"/>
    <property type="match status" value="1"/>
</dbReference>
<evidence type="ECO:0000313" key="7">
    <source>
        <dbReference type="EMBL" id="KAI9636199.1"/>
    </source>
</evidence>
<evidence type="ECO:0008006" key="9">
    <source>
        <dbReference type="Google" id="ProtNLM"/>
    </source>
</evidence>
<dbReference type="EMBL" id="JAKWFO010000005">
    <property type="protein sequence ID" value="KAI9636199.1"/>
    <property type="molecule type" value="Genomic_DNA"/>
</dbReference>
<dbReference type="InterPro" id="IPR001683">
    <property type="entry name" value="PX_dom"/>
</dbReference>
<feature type="region of interest" description="Disordered" evidence="3">
    <location>
        <begin position="1082"/>
        <end position="1103"/>
    </location>
</feature>
<reference evidence="7" key="1">
    <citation type="journal article" date="2022" name="G3 (Bethesda)">
        <title>High quality genome of the basidiomycete yeast Dioszegia hungarica PDD-24b-2 isolated from cloud water.</title>
        <authorList>
            <person name="Jarrige D."/>
            <person name="Haridas S."/>
            <person name="Bleykasten-Grosshans C."/>
            <person name="Joly M."/>
            <person name="Nadalig T."/>
            <person name="Sancelme M."/>
            <person name="Vuilleumier S."/>
            <person name="Grigoriev I.V."/>
            <person name="Amato P."/>
            <person name="Bringel F."/>
        </authorList>
    </citation>
    <scope>NUCLEOTIDE SEQUENCE</scope>
    <source>
        <strain evidence="7">PDD-24b-2</strain>
    </source>
</reference>
<feature type="domain" description="Rho-GAP" evidence="6">
    <location>
        <begin position="886"/>
        <end position="1075"/>
    </location>
</feature>
<dbReference type="PANTHER" id="PTHR23176:SF129">
    <property type="entry name" value="RHO GTPASE ACTIVATING PROTEIN AT 16F, ISOFORM E-RELATED"/>
    <property type="match status" value="1"/>
</dbReference>
<feature type="region of interest" description="Disordered" evidence="3">
    <location>
        <begin position="650"/>
        <end position="879"/>
    </location>
</feature>
<feature type="compositionally biased region" description="Low complexity" evidence="3">
    <location>
        <begin position="753"/>
        <end position="774"/>
    </location>
</feature>
<protein>
    <recommendedName>
        <fullName evidence="9">RhoGAP-domain-containing protein</fullName>
    </recommendedName>
</protein>
<evidence type="ECO:0000256" key="1">
    <source>
        <dbReference type="ARBA" id="ARBA00022468"/>
    </source>
</evidence>
<feature type="compositionally biased region" description="Basic and acidic residues" evidence="3">
    <location>
        <begin position="366"/>
        <end position="381"/>
    </location>
</feature>
<dbReference type="InterPro" id="IPR000198">
    <property type="entry name" value="RhoGAP_dom"/>
</dbReference>
<feature type="compositionally biased region" description="Low complexity" evidence="3">
    <location>
        <begin position="21"/>
        <end position="61"/>
    </location>
</feature>
<dbReference type="SMART" id="SM00312">
    <property type="entry name" value="PX"/>
    <property type="match status" value="1"/>
</dbReference>
<dbReference type="SMART" id="SM00324">
    <property type="entry name" value="RhoGAP"/>
    <property type="match status" value="1"/>
</dbReference>
<dbReference type="InterPro" id="IPR011993">
    <property type="entry name" value="PH-like_dom_sf"/>
</dbReference>
<feature type="compositionally biased region" description="Acidic residues" evidence="3">
    <location>
        <begin position="300"/>
        <end position="310"/>
    </location>
</feature>
<comment type="caution">
    <text evidence="7">The sequence shown here is derived from an EMBL/GenBank/DDBJ whole genome shotgun (WGS) entry which is preliminary data.</text>
</comment>
<dbReference type="InterPro" id="IPR050729">
    <property type="entry name" value="Rho-GAP"/>
</dbReference>
<name>A0AA38HB22_9TREE</name>
<evidence type="ECO:0000313" key="8">
    <source>
        <dbReference type="Proteomes" id="UP001164286"/>
    </source>
</evidence>
<feature type="compositionally biased region" description="Low complexity" evidence="3">
    <location>
        <begin position="237"/>
        <end position="251"/>
    </location>
</feature>
<feature type="region of interest" description="Disordered" evidence="3">
    <location>
        <begin position="179"/>
        <end position="206"/>
    </location>
</feature>